<feature type="non-terminal residue" evidence="1">
    <location>
        <position position="119"/>
    </location>
</feature>
<name>A0ACD3AB06_9AGAR</name>
<reference evidence="1 2" key="1">
    <citation type="journal article" date="2019" name="Nat. Ecol. Evol.">
        <title>Megaphylogeny resolves global patterns of mushroom evolution.</title>
        <authorList>
            <person name="Varga T."/>
            <person name="Krizsan K."/>
            <person name="Foldi C."/>
            <person name="Dima B."/>
            <person name="Sanchez-Garcia M."/>
            <person name="Sanchez-Ramirez S."/>
            <person name="Szollosi G.J."/>
            <person name="Szarkandi J.G."/>
            <person name="Papp V."/>
            <person name="Albert L."/>
            <person name="Andreopoulos W."/>
            <person name="Angelini C."/>
            <person name="Antonin V."/>
            <person name="Barry K.W."/>
            <person name="Bougher N.L."/>
            <person name="Buchanan P."/>
            <person name="Buyck B."/>
            <person name="Bense V."/>
            <person name="Catcheside P."/>
            <person name="Chovatia M."/>
            <person name="Cooper J."/>
            <person name="Damon W."/>
            <person name="Desjardin D."/>
            <person name="Finy P."/>
            <person name="Geml J."/>
            <person name="Haridas S."/>
            <person name="Hughes K."/>
            <person name="Justo A."/>
            <person name="Karasinski D."/>
            <person name="Kautmanova I."/>
            <person name="Kiss B."/>
            <person name="Kocsube S."/>
            <person name="Kotiranta H."/>
            <person name="LaButti K.M."/>
            <person name="Lechner B.E."/>
            <person name="Liimatainen K."/>
            <person name="Lipzen A."/>
            <person name="Lukacs Z."/>
            <person name="Mihaltcheva S."/>
            <person name="Morgado L.N."/>
            <person name="Niskanen T."/>
            <person name="Noordeloos M.E."/>
            <person name="Ohm R.A."/>
            <person name="Ortiz-Santana B."/>
            <person name="Ovrebo C."/>
            <person name="Racz N."/>
            <person name="Riley R."/>
            <person name="Savchenko A."/>
            <person name="Shiryaev A."/>
            <person name="Soop K."/>
            <person name="Spirin V."/>
            <person name="Szebenyi C."/>
            <person name="Tomsovsky M."/>
            <person name="Tulloss R.E."/>
            <person name="Uehling J."/>
            <person name="Grigoriev I.V."/>
            <person name="Vagvolgyi C."/>
            <person name="Papp T."/>
            <person name="Martin F.M."/>
            <person name="Miettinen O."/>
            <person name="Hibbett D.S."/>
            <person name="Nagy L.G."/>
        </authorList>
    </citation>
    <scope>NUCLEOTIDE SEQUENCE [LARGE SCALE GENOMIC DNA]</scope>
    <source>
        <strain evidence="1 2">NL-1719</strain>
    </source>
</reference>
<keyword evidence="2" id="KW-1185">Reference proteome</keyword>
<evidence type="ECO:0000313" key="2">
    <source>
        <dbReference type="Proteomes" id="UP000308600"/>
    </source>
</evidence>
<dbReference type="EMBL" id="ML208577">
    <property type="protein sequence ID" value="TFK62509.1"/>
    <property type="molecule type" value="Genomic_DNA"/>
</dbReference>
<evidence type="ECO:0000313" key="1">
    <source>
        <dbReference type="EMBL" id="TFK62509.1"/>
    </source>
</evidence>
<gene>
    <name evidence="1" type="ORF">BDN72DRAFT_386977</name>
</gene>
<organism evidence="1 2">
    <name type="scientific">Pluteus cervinus</name>
    <dbReference type="NCBI Taxonomy" id="181527"/>
    <lineage>
        <taxon>Eukaryota</taxon>
        <taxon>Fungi</taxon>
        <taxon>Dikarya</taxon>
        <taxon>Basidiomycota</taxon>
        <taxon>Agaricomycotina</taxon>
        <taxon>Agaricomycetes</taxon>
        <taxon>Agaricomycetidae</taxon>
        <taxon>Agaricales</taxon>
        <taxon>Pluteineae</taxon>
        <taxon>Pluteaceae</taxon>
        <taxon>Pluteus</taxon>
    </lineage>
</organism>
<protein>
    <submittedName>
        <fullName evidence="1">Uncharacterized protein</fullName>
    </submittedName>
</protein>
<sequence length="119" mass="13181">MYHPWHDIPLWTSIFACLFTFAQATLVNRTIDDTLGDRITGFMPIYSPTTSGIWEGADCVGCGIQPDKTLAFDSTWMAATFQPQVFTSMSVDLKFTGVAIYVFFILANNQGPGITTRTV</sequence>
<dbReference type="Proteomes" id="UP000308600">
    <property type="component" value="Unassembled WGS sequence"/>
</dbReference>
<proteinExistence type="predicted"/>
<accession>A0ACD3AB06</accession>